<dbReference type="Gene3D" id="3.30.1540.10">
    <property type="entry name" value="formyl-coa transferase, domain 3"/>
    <property type="match status" value="1"/>
</dbReference>
<comment type="caution">
    <text evidence="1">The sequence shown here is derived from an EMBL/GenBank/DDBJ whole genome shotgun (WGS) entry which is preliminary data.</text>
</comment>
<dbReference type="SUPFAM" id="SSF89796">
    <property type="entry name" value="CoA-transferase family III (CaiB/BaiF)"/>
    <property type="match status" value="1"/>
</dbReference>
<protein>
    <submittedName>
        <fullName evidence="1">2-methylfumaryl-CoA isomerase</fullName>
    </submittedName>
</protein>
<reference evidence="1 2" key="1">
    <citation type="submission" date="2017-10" db="EMBL/GenBank/DDBJ databases">
        <title>The draft genome sequence of Williamsia sp. BULT 1.1 isolated from the semi-arid grassland soils from South Africa.</title>
        <authorList>
            <person name="Kabwe M.H."/>
            <person name="Govender N."/>
            <person name="Mutseka Lunga P."/>
            <person name="Vikram S."/>
            <person name="Makhalanyane T.P."/>
        </authorList>
    </citation>
    <scope>NUCLEOTIDE SEQUENCE [LARGE SCALE GENOMIC DNA]</scope>
    <source>
        <strain evidence="1 2">BULT 1.1</strain>
    </source>
</reference>
<gene>
    <name evidence="1" type="ORF">CSW57_09825</name>
</gene>
<organism evidence="1 2">
    <name type="scientific">Williamsia marianensis</name>
    <dbReference type="NCBI Taxonomy" id="85044"/>
    <lineage>
        <taxon>Bacteria</taxon>
        <taxon>Bacillati</taxon>
        <taxon>Actinomycetota</taxon>
        <taxon>Actinomycetes</taxon>
        <taxon>Mycobacteriales</taxon>
        <taxon>Nocardiaceae</taxon>
        <taxon>Williamsia</taxon>
    </lineage>
</organism>
<keyword evidence="1" id="KW-0413">Isomerase</keyword>
<dbReference type="InterPro" id="IPR023606">
    <property type="entry name" value="CoA-Trfase_III_dom_1_sf"/>
</dbReference>
<dbReference type="InterPro" id="IPR050509">
    <property type="entry name" value="CoA-transferase_III"/>
</dbReference>
<sequence length="416" mass="44439">MRGSLAVTDTPTSPLKGLRIVEVSSFVAAPLAGMTLEALGAEVIRVDPIGGAADYHRWPVTDEGESIYWANLNKGKRSVAVDFRDPEAIALVRDLITEAGVLVTNAAGREWLDYDSLAAIRPDLIHVQVLGRADGSGALDYTVNAATGFPLVTGPSTTASPVNHVLPAWDVACGLYAALSVTAAVIRRSETGAGARVVLPLEDVALATTGHLGYLAEAQLGGDDRPRVGNGIYGTYGCDFATADGERLMVVAITPRHFRDLAEVTGTADAVTAVETALRVDFTKDGDRYRHRRVLDGLFGVWFAERNADEAEAALAETSVVYERYRTFAQVARDPKVMDNPMFGLVEQPRIGSYLAPTTPMTFEGAHPPARPAPANGDDTARVLAEYLNLADAQIADLHTRGVVRATTRPTTKDTE</sequence>
<proteinExistence type="predicted"/>
<dbReference type="AlphaFoldDB" id="A0A2G3PNF7"/>
<accession>A0A2G3PNF7</accession>
<dbReference type="Pfam" id="PF02515">
    <property type="entry name" value="CoA_transf_3"/>
    <property type="match status" value="1"/>
</dbReference>
<dbReference type="Gene3D" id="3.40.50.10540">
    <property type="entry name" value="Crotonobetainyl-coa:carnitine coa-transferase, domain 1"/>
    <property type="match status" value="1"/>
</dbReference>
<evidence type="ECO:0000313" key="1">
    <source>
        <dbReference type="EMBL" id="PHV67300.1"/>
    </source>
</evidence>
<dbReference type="InterPro" id="IPR003673">
    <property type="entry name" value="CoA-Trfase_fam_III"/>
</dbReference>
<dbReference type="GO" id="GO:0016853">
    <property type="term" value="F:isomerase activity"/>
    <property type="evidence" value="ECO:0007669"/>
    <property type="project" value="UniProtKB-KW"/>
</dbReference>
<dbReference type="Proteomes" id="UP000225108">
    <property type="component" value="Unassembled WGS sequence"/>
</dbReference>
<dbReference type="EMBL" id="PEBD01000008">
    <property type="protein sequence ID" value="PHV67300.1"/>
    <property type="molecule type" value="Genomic_DNA"/>
</dbReference>
<dbReference type="PANTHER" id="PTHR48228">
    <property type="entry name" value="SUCCINYL-COA--D-CITRAMALATE COA-TRANSFERASE"/>
    <property type="match status" value="1"/>
</dbReference>
<dbReference type="InterPro" id="IPR044855">
    <property type="entry name" value="CoA-Trfase_III_dom3_sf"/>
</dbReference>
<dbReference type="PANTHER" id="PTHR48228:SF5">
    <property type="entry name" value="ALPHA-METHYLACYL-COA RACEMASE"/>
    <property type="match status" value="1"/>
</dbReference>
<evidence type="ECO:0000313" key="2">
    <source>
        <dbReference type="Proteomes" id="UP000225108"/>
    </source>
</evidence>
<name>A0A2G3PNF7_WILMA</name>